<dbReference type="EMBL" id="LUCH01005875">
    <property type="protein sequence ID" value="KAF5397713.1"/>
    <property type="molecule type" value="Genomic_DNA"/>
</dbReference>
<keyword evidence="1" id="KW-0732">Signal</keyword>
<protein>
    <recommendedName>
        <fullName evidence="4">Leishmanolysin-like peptidase</fullName>
    </recommendedName>
</protein>
<feature type="chain" id="PRO_5035314870" description="Leishmanolysin-like peptidase" evidence="1">
    <location>
        <begin position="23"/>
        <end position="232"/>
    </location>
</feature>
<sequence length="232" mass="25882">MYYMKICWIYLSAIVFFGESNAYQHTCRSPTNQSIVSSLFVEKITLPVNPFKLVSTRGYANTVRLANSTFSLFCYENARNFKRTCIKNQYVVKNDADGIPHFYCTIGCASSPICIDEQIPDKYLSACREMVNDKPEVTIPEGLGYAGNDMVFIVDAKTTSDCLGGTLAYASACRIESGLDRPVLGYVNLCPDSLKLTYPEVEISYSTVVHELAHGLVSHLWSSSCWNSFCIT</sequence>
<feature type="signal peptide" evidence="1">
    <location>
        <begin position="1"/>
        <end position="22"/>
    </location>
</feature>
<reference evidence="2" key="1">
    <citation type="submission" date="2019-05" db="EMBL/GenBank/DDBJ databases">
        <title>Annotation for the trematode Paragonimus heterotremus.</title>
        <authorList>
            <person name="Choi Y.-J."/>
        </authorList>
    </citation>
    <scope>NUCLEOTIDE SEQUENCE</scope>
    <source>
        <strain evidence="2">LC</strain>
    </source>
</reference>
<evidence type="ECO:0000313" key="2">
    <source>
        <dbReference type="EMBL" id="KAF5397713.1"/>
    </source>
</evidence>
<dbReference type="OrthoDB" id="6264779at2759"/>
<proteinExistence type="predicted"/>
<keyword evidence="3" id="KW-1185">Reference proteome</keyword>
<dbReference type="AlphaFoldDB" id="A0A8J4SH70"/>
<dbReference type="Proteomes" id="UP000748531">
    <property type="component" value="Unassembled WGS sequence"/>
</dbReference>
<name>A0A8J4SH70_9TREM</name>
<evidence type="ECO:0000256" key="1">
    <source>
        <dbReference type="SAM" id="SignalP"/>
    </source>
</evidence>
<organism evidence="2 3">
    <name type="scientific">Paragonimus heterotremus</name>
    <dbReference type="NCBI Taxonomy" id="100268"/>
    <lineage>
        <taxon>Eukaryota</taxon>
        <taxon>Metazoa</taxon>
        <taxon>Spiralia</taxon>
        <taxon>Lophotrochozoa</taxon>
        <taxon>Platyhelminthes</taxon>
        <taxon>Trematoda</taxon>
        <taxon>Digenea</taxon>
        <taxon>Plagiorchiida</taxon>
        <taxon>Troglotremata</taxon>
        <taxon>Troglotrematidae</taxon>
        <taxon>Paragonimus</taxon>
    </lineage>
</organism>
<dbReference type="SUPFAM" id="SSF55486">
    <property type="entry name" value="Metalloproteases ('zincins'), catalytic domain"/>
    <property type="match status" value="1"/>
</dbReference>
<evidence type="ECO:0000313" key="3">
    <source>
        <dbReference type="Proteomes" id="UP000748531"/>
    </source>
</evidence>
<accession>A0A8J4SH70</accession>
<comment type="caution">
    <text evidence="2">The sequence shown here is derived from an EMBL/GenBank/DDBJ whole genome shotgun (WGS) entry which is preliminary data.</text>
</comment>
<evidence type="ECO:0008006" key="4">
    <source>
        <dbReference type="Google" id="ProtNLM"/>
    </source>
</evidence>
<gene>
    <name evidence="2" type="ORF">PHET_09233</name>
</gene>
<dbReference type="Gene3D" id="3.10.170.20">
    <property type="match status" value="1"/>
</dbReference>